<keyword evidence="1" id="KW-0472">Membrane</keyword>
<name>A0AAV7L284_PLEWA</name>
<evidence type="ECO:0000313" key="3">
    <source>
        <dbReference type="Proteomes" id="UP001066276"/>
    </source>
</evidence>
<organism evidence="2 3">
    <name type="scientific">Pleurodeles waltl</name>
    <name type="common">Iberian ribbed newt</name>
    <dbReference type="NCBI Taxonomy" id="8319"/>
    <lineage>
        <taxon>Eukaryota</taxon>
        <taxon>Metazoa</taxon>
        <taxon>Chordata</taxon>
        <taxon>Craniata</taxon>
        <taxon>Vertebrata</taxon>
        <taxon>Euteleostomi</taxon>
        <taxon>Amphibia</taxon>
        <taxon>Batrachia</taxon>
        <taxon>Caudata</taxon>
        <taxon>Salamandroidea</taxon>
        <taxon>Salamandridae</taxon>
        <taxon>Pleurodelinae</taxon>
        <taxon>Pleurodeles</taxon>
    </lineage>
</organism>
<dbReference type="Proteomes" id="UP001066276">
    <property type="component" value="Chromosome 12"/>
</dbReference>
<evidence type="ECO:0000313" key="2">
    <source>
        <dbReference type="EMBL" id="KAJ1085781.1"/>
    </source>
</evidence>
<reference evidence="2" key="1">
    <citation type="journal article" date="2022" name="bioRxiv">
        <title>Sequencing and chromosome-scale assembly of the giantPleurodeles waltlgenome.</title>
        <authorList>
            <person name="Brown T."/>
            <person name="Elewa A."/>
            <person name="Iarovenko S."/>
            <person name="Subramanian E."/>
            <person name="Araus A.J."/>
            <person name="Petzold A."/>
            <person name="Susuki M."/>
            <person name="Suzuki K.-i.T."/>
            <person name="Hayashi T."/>
            <person name="Toyoda A."/>
            <person name="Oliveira C."/>
            <person name="Osipova E."/>
            <person name="Leigh N.D."/>
            <person name="Simon A."/>
            <person name="Yun M.H."/>
        </authorList>
    </citation>
    <scope>NUCLEOTIDE SEQUENCE</scope>
    <source>
        <strain evidence="2">20211129_DDA</strain>
        <tissue evidence="2">Liver</tissue>
    </source>
</reference>
<feature type="transmembrane region" description="Helical" evidence="1">
    <location>
        <begin position="61"/>
        <end position="81"/>
    </location>
</feature>
<dbReference type="EMBL" id="JANPWB010000016">
    <property type="protein sequence ID" value="KAJ1085781.1"/>
    <property type="molecule type" value="Genomic_DNA"/>
</dbReference>
<accession>A0AAV7L284</accession>
<evidence type="ECO:0000256" key="1">
    <source>
        <dbReference type="SAM" id="Phobius"/>
    </source>
</evidence>
<dbReference type="AlphaFoldDB" id="A0AAV7L284"/>
<keyword evidence="3" id="KW-1185">Reference proteome</keyword>
<comment type="caution">
    <text evidence="2">The sequence shown here is derived from an EMBL/GenBank/DDBJ whole genome shotgun (WGS) entry which is preliminary data.</text>
</comment>
<gene>
    <name evidence="2" type="ORF">NDU88_005906</name>
</gene>
<keyword evidence="1" id="KW-1133">Transmembrane helix</keyword>
<sequence length="121" mass="12786">MGVRSGGQAGLLAALEASSGPSQTSSAGVLQLTLYDSQLRLSRLLHLTTQMANAGAMLKAMLGWVLIELAMAMVVLGVQILGDSIRIGISRCSIPKKDEEFKMDLINKCSLKIAPLCTVVV</sequence>
<protein>
    <submittedName>
        <fullName evidence="2">Uncharacterized protein</fullName>
    </submittedName>
</protein>
<keyword evidence="1" id="KW-0812">Transmembrane</keyword>
<proteinExistence type="predicted"/>